<dbReference type="PANTHER" id="PTHR12241:SF145">
    <property type="entry name" value="TUBULIN POLYGLUTAMYLASE TTLL5"/>
    <property type="match status" value="1"/>
</dbReference>
<evidence type="ECO:0000256" key="5">
    <source>
        <dbReference type="ARBA" id="ARBA00022840"/>
    </source>
</evidence>
<dbReference type="GO" id="GO:0070740">
    <property type="term" value="F:tubulin-glutamic acid ligase activity"/>
    <property type="evidence" value="ECO:0007669"/>
    <property type="project" value="TreeGrafter"/>
</dbReference>
<accession>V9KBA2</accession>
<dbReference type="EMBL" id="JW862426">
    <property type="protein sequence ID" value="AFO94943.1"/>
    <property type="molecule type" value="mRNA"/>
</dbReference>
<sequence>IFHAEGIVTKDTALLHVGNRYHLSFKIVRTESRLVRNILSAHGFQEVNPNSNDFNLMWTGTHLKPQHLRTLLDFQKVNHFPRSYELTRKDRLYKNIQRMQQLHGFKNFSIVPQTFVLPTEFQELYNANMKDKGPWIVKPVASSRGRGVYLVSNPVQIITDESILVSRYIRSPLLIDGFKFDMRLYVLVTSYEPLVVYLYEEGLTRFATVKYDHGMKNIRNQFMHLTNYSINKKSLDYVSCDDPEVEDYGNKWSMSAMLRYLKQEGRDTMALMAQIEDLVIKTIIAAELPIATACKMFVPHRRNCFELYGFDVLVDSSMKPWLLEVNLSPSLACDAPLDLKIKASMLSDMFTLVGFVCHNPMARHVKSMKTSFNFPTRSQAHRVPQRPMSASTMEPNSKAAPGKETAGGVQAPSCLGLTLEQVKLVRNVKEENDRRGGFLRIFPTAHTWKLYGPYMEHKTPLNYLLVSNLFPDRVMKQVVSARARSGTESALDVLGVDSWKHAVQYERKLLSLDDRRRRRRRQKYFPSQKLTEASRILKKSPRAGVEWDVEENEEDEESSAEEAEVCGLAALQPLGGSKTVRLTLSNLGQAVGEQAWTQAKQQEPSRSQPKLLERLQKDRSLSKVQARLAFSAYLRRVQLRLAKDSKAPPSGQEDEQMELVIRFLKRAASNLHHTIKVIFPSQRLPVSERRYILAQQLADFIHCYNKETDQMVQRSQMELKQENCVQQEEFQAFVSEASESDLEEVLTFYTRRTKSASVFLGSQVKEERPESRSQLCEGSNPQDYPGPKQGQSKVSNWSVNVEDLPAHSSLIKCIRLNSSQHVYLPSTALDRAETLHQLPSVAPILDQMTFLNSNPSQGFVAGARATSLAGRPGSTTSPSHPTQIHDTTQYLRTGSHYPEVPSSSLQAAAPIYDQKYSRPISAIVGLGEWYPQRQRPGSAGLFGEGDHRPTHCREINNEAISSALRRLTEKQAARQYAPSSHVTLLTQHLSNMNLTNGAPTRSNVVMVPAARTPGYDSDPVQGLHTALQTPNCGGADRTTSTASSNLLSTALGWQGEVENVYNTVMGMTSQHKCQSAPGSYQFQFALKQLQQQHQQSQHLLDTSRARHQTMLLETYAHTAVPGCSPLSLTTSSASPGQSHSHKVKGSQSATQLVPKPPAGHKPPTRASRVISFHCPPTATQKSHSAEPLLPSSSHSVVLSNTR</sequence>
<dbReference type="Pfam" id="PF03133">
    <property type="entry name" value="TTL"/>
    <property type="match status" value="1"/>
</dbReference>
<evidence type="ECO:0000256" key="6">
    <source>
        <dbReference type="ARBA" id="ARBA00041448"/>
    </source>
</evidence>
<evidence type="ECO:0000256" key="1">
    <source>
        <dbReference type="ARBA" id="ARBA00006820"/>
    </source>
</evidence>
<feature type="non-terminal residue" evidence="9">
    <location>
        <position position="1"/>
    </location>
</feature>
<evidence type="ECO:0000256" key="4">
    <source>
        <dbReference type="ARBA" id="ARBA00022741"/>
    </source>
</evidence>
<reference evidence="9" key="1">
    <citation type="journal article" date="2014" name="Nature">
        <title>Elephant shark genome provides unique insights into gnathostome evolution.</title>
        <authorList>
            <consortium name="International Elephant Shark Genome Sequencing Consortium"/>
            <person name="Venkatesh B."/>
            <person name="Lee A.P."/>
            <person name="Ravi V."/>
            <person name="Maurya A.K."/>
            <person name="Lian M.M."/>
            <person name="Swann J.B."/>
            <person name="Ohta Y."/>
            <person name="Flajnik M.F."/>
            <person name="Sutoh Y."/>
            <person name="Kasahara M."/>
            <person name="Hoon S."/>
            <person name="Gangu V."/>
            <person name="Roy S.W."/>
            <person name="Irimia M."/>
            <person name="Korzh V."/>
            <person name="Kondrychyn I."/>
            <person name="Lim Z.W."/>
            <person name="Tay B.H."/>
            <person name="Tohari S."/>
            <person name="Kong K.W."/>
            <person name="Ho S."/>
            <person name="Lorente-Galdos B."/>
            <person name="Quilez J."/>
            <person name="Marques-Bonet T."/>
            <person name="Raney B.J."/>
            <person name="Ingham P.W."/>
            <person name="Tay A."/>
            <person name="Hillier L.W."/>
            <person name="Minx P."/>
            <person name="Boehm T."/>
            <person name="Wilson R.K."/>
            <person name="Brenner S."/>
            <person name="Warren W.C."/>
        </authorList>
    </citation>
    <scope>NUCLEOTIDE SEQUENCE</scope>
    <source>
        <tissue evidence="9">Testis</tissue>
    </source>
</reference>
<dbReference type="GO" id="GO:0005874">
    <property type="term" value="C:microtubule"/>
    <property type="evidence" value="ECO:0007669"/>
    <property type="project" value="UniProtKB-KW"/>
</dbReference>
<dbReference type="GO" id="GO:0015631">
    <property type="term" value="F:tubulin binding"/>
    <property type="evidence" value="ECO:0007669"/>
    <property type="project" value="TreeGrafter"/>
</dbReference>
<evidence type="ECO:0000256" key="8">
    <source>
        <dbReference type="SAM" id="MobiDB-lite"/>
    </source>
</evidence>
<dbReference type="AlphaFoldDB" id="V9KBA2"/>
<feature type="non-terminal residue" evidence="9">
    <location>
        <position position="1202"/>
    </location>
</feature>
<dbReference type="FunFam" id="3.30.470.20:FF:000009">
    <property type="entry name" value="tubulin polyglutamylase TTLL5 isoform X1"/>
    <property type="match status" value="1"/>
</dbReference>
<evidence type="ECO:0000256" key="7">
    <source>
        <dbReference type="ARBA" id="ARBA00049274"/>
    </source>
</evidence>
<feature type="compositionally biased region" description="Low complexity" evidence="8">
    <location>
        <begin position="1126"/>
        <end position="1135"/>
    </location>
</feature>
<evidence type="ECO:0000256" key="3">
    <source>
        <dbReference type="ARBA" id="ARBA00022701"/>
    </source>
</evidence>
<proteinExistence type="evidence at transcript level"/>
<organism evidence="9">
    <name type="scientific">Callorhinchus milii</name>
    <name type="common">Ghost shark</name>
    <dbReference type="NCBI Taxonomy" id="7868"/>
    <lineage>
        <taxon>Eukaryota</taxon>
        <taxon>Metazoa</taxon>
        <taxon>Chordata</taxon>
        <taxon>Craniata</taxon>
        <taxon>Vertebrata</taxon>
        <taxon>Chondrichthyes</taxon>
        <taxon>Holocephali</taxon>
        <taxon>Chimaeriformes</taxon>
        <taxon>Callorhinchidae</taxon>
        <taxon>Callorhinchus</taxon>
    </lineage>
</organism>
<feature type="region of interest" description="Disordered" evidence="8">
    <location>
        <begin position="1126"/>
        <end position="1202"/>
    </location>
</feature>
<dbReference type="SUPFAM" id="SSF56059">
    <property type="entry name" value="Glutathione synthetase ATP-binding domain-like"/>
    <property type="match status" value="1"/>
</dbReference>
<comment type="catalytic activity">
    <reaction evidence="7">
        <text>L-glutamyl-[protein] + L-glutamate + ATP = gamma-L-glutamyl-L-glutamyl-[protein] + ADP + phosphate + H(+)</text>
        <dbReference type="Rhea" id="RHEA:60144"/>
        <dbReference type="Rhea" id="RHEA-COMP:10208"/>
        <dbReference type="Rhea" id="RHEA-COMP:15517"/>
        <dbReference type="ChEBI" id="CHEBI:15378"/>
        <dbReference type="ChEBI" id="CHEBI:29973"/>
        <dbReference type="ChEBI" id="CHEBI:29985"/>
        <dbReference type="ChEBI" id="CHEBI:30616"/>
        <dbReference type="ChEBI" id="CHEBI:43474"/>
        <dbReference type="ChEBI" id="CHEBI:143622"/>
        <dbReference type="ChEBI" id="CHEBI:456216"/>
    </reaction>
    <physiologicalReaction direction="left-to-right" evidence="7">
        <dbReference type="Rhea" id="RHEA:60145"/>
    </physiologicalReaction>
</comment>
<name>V9KBA2_CALMI</name>
<dbReference type="PROSITE" id="PS51221">
    <property type="entry name" value="TTL"/>
    <property type="match status" value="1"/>
</dbReference>
<dbReference type="PANTHER" id="PTHR12241">
    <property type="entry name" value="TUBULIN POLYGLUTAMYLASE"/>
    <property type="match status" value="1"/>
</dbReference>
<keyword evidence="3" id="KW-0493">Microtubule</keyword>
<feature type="region of interest" description="Disordered" evidence="8">
    <location>
        <begin position="767"/>
        <end position="794"/>
    </location>
</feature>
<dbReference type="GO" id="GO:0005524">
    <property type="term" value="F:ATP binding"/>
    <property type="evidence" value="ECO:0007669"/>
    <property type="project" value="UniProtKB-KW"/>
</dbReference>
<protein>
    <recommendedName>
        <fullName evidence="6">Tubulin--tyrosine ligase-like protein 5</fullName>
    </recommendedName>
</protein>
<feature type="compositionally biased region" description="Polar residues" evidence="8">
    <location>
        <begin position="772"/>
        <end position="782"/>
    </location>
</feature>
<comment type="similarity">
    <text evidence="1">Belongs to the tubulin--tyrosine ligase family.</text>
</comment>
<keyword evidence="5" id="KW-0067">ATP-binding</keyword>
<evidence type="ECO:0000256" key="2">
    <source>
        <dbReference type="ARBA" id="ARBA00022598"/>
    </source>
</evidence>
<feature type="region of interest" description="Disordered" evidence="8">
    <location>
        <begin position="376"/>
        <end position="408"/>
    </location>
</feature>
<dbReference type="GO" id="GO:0000226">
    <property type="term" value="P:microtubule cytoskeleton organization"/>
    <property type="evidence" value="ECO:0007669"/>
    <property type="project" value="TreeGrafter"/>
</dbReference>
<dbReference type="Gene3D" id="3.30.470.20">
    <property type="entry name" value="ATP-grasp fold, B domain"/>
    <property type="match status" value="1"/>
</dbReference>
<evidence type="ECO:0000313" key="9">
    <source>
        <dbReference type="EMBL" id="AFO94943.1"/>
    </source>
</evidence>
<dbReference type="InterPro" id="IPR004344">
    <property type="entry name" value="TTL/TTLL_fam"/>
</dbReference>
<keyword evidence="4" id="KW-0547">Nucleotide-binding</keyword>
<keyword evidence="2 9" id="KW-0436">Ligase</keyword>
<feature type="compositionally biased region" description="Low complexity" evidence="8">
    <location>
        <begin position="1187"/>
        <end position="1202"/>
    </location>
</feature>
<dbReference type="GO" id="GO:0036064">
    <property type="term" value="C:ciliary basal body"/>
    <property type="evidence" value="ECO:0007669"/>
    <property type="project" value="TreeGrafter"/>
</dbReference>